<keyword evidence="1" id="KW-0472">Membrane</keyword>
<feature type="domain" description="Helix-hairpin-helix DNA-binding motif class 1" evidence="2">
    <location>
        <begin position="172"/>
        <end position="191"/>
    </location>
</feature>
<dbReference type="Gene3D" id="3.10.560.10">
    <property type="entry name" value="Outer membrane lipoprotein wza domain like"/>
    <property type="match status" value="1"/>
</dbReference>
<dbReference type="PANTHER" id="PTHR21180">
    <property type="entry name" value="ENDONUCLEASE/EXONUCLEASE/PHOSPHATASE FAMILY DOMAIN-CONTAINING PROTEIN 1"/>
    <property type="match status" value="1"/>
</dbReference>
<evidence type="ECO:0000256" key="1">
    <source>
        <dbReference type="SAM" id="Phobius"/>
    </source>
</evidence>
<organism evidence="3 4">
    <name type="scientific">Gracilibacillus oryzae</name>
    <dbReference type="NCBI Taxonomy" id="1672701"/>
    <lineage>
        <taxon>Bacteria</taxon>
        <taxon>Bacillati</taxon>
        <taxon>Bacillota</taxon>
        <taxon>Bacilli</taxon>
        <taxon>Bacillales</taxon>
        <taxon>Bacillaceae</taxon>
        <taxon>Gracilibacillus</taxon>
    </lineage>
</organism>
<dbReference type="GO" id="GO:0015628">
    <property type="term" value="P:protein secretion by the type II secretion system"/>
    <property type="evidence" value="ECO:0007669"/>
    <property type="project" value="TreeGrafter"/>
</dbReference>
<dbReference type="InterPro" id="IPR010994">
    <property type="entry name" value="RuvA_2-like"/>
</dbReference>
<dbReference type="EMBL" id="WEID01000091">
    <property type="protein sequence ID" value="KAB8127448.1"/>
    <property type="molecule type" value="Genomic_DNA"/>
</dbReference>
<dbReference type="RefSeq" id="WP_153406190.1">
    <property type="nucleotide sequence ID" value="NZ_ML762442.1"/>
</dbReference>
<dbReference type="InterPro" id="IPR004509">
    <property type="entry name" value="Competence_ComEA_HhH"/>
</dbReference>
<dbReference type="OrthoDB" id="9790239at2"/>
<dbReference type="NCBIfam" id="TIGR00426">
    <property type="entry name" value="competence protein ComEA helix-hairpin-helix repeat region"/>
    <property type="match status" value="1"/>
</dbReference>
<dbReference type="InterPro" id="IPR051675">
    <property type="entry name" value="Endo/Exo/Phosphatase_dom_1"/>
</dbReference>
<accession>A0A7C8KWJ4</accession>
<dbReference type="PANTHER" id="PTHR21180:SF32">
    <property type="entry name" value="ENDONUCLEASE_EXONUCLEASE_PHOSPHATASE FAMILY DOMAIN-CONTAINING PROTEIN 1"/>
    <property type="match status" value="1"/>
</dbReference>
<evidence type="ECO:0000313" key="3">
    <source>
        <dbReference type="EMBL" id="KAB8127448.1"/>
    </source>
</evidence>
<sequence>MTFFRKYWYVIVFGLVIFLWILINPSVKTESEQVQENVSIDMQADPVEEDTEMEEEEITKMVDIKGEVVHPGVYEIREGDRVKDVIARAGGLTKEANSQSINMAERVYDEMVILIAGQEEGTAVQTAKTSDGKVRVNQATKEELMTISGIGEVKAAAIIEYRETNGRFKTVTDLTNVSGIGEKTVERIQDLIQIP</sequence>
<evidence type="ECO:0000259" key="2">
    <source>
        <dbReference type="SMART" id="SM00278"/>
    </source>
</evidence>
<dbReference type="InterPro" id="IPR019554">
    <property type="entry name" value="Soluble_ligand-bd"/>
</dbReference>
<dbReference type="GO" id="GO:0015627">
    <property type="term" value="C:type II protein secretion system complex"/>
    <property type="evidence" value="ECO:0007669"/>
    <property type="project" value="TreeGrafter"/>
</dbReference>
<keyword evidence="4" id="KW-1185">Reference proteome</keyword>
<dbReference type="AlphaFoldDB" id="A0A7C8KWJ4"/>
<proteinExistence type="predicted"/>
<dbReference type="SUPFAM" id="SSF142984">
    <property type="entry name" value="Nqo1 middle domain-like"/>
    <property type="match status" value="1"/>
</dbReference>
<dbReference type="Pfam" id="PF10531">
    <property type="entry name" value="SLBB"/>
    <property type="match status" value="1"/>
</dbReference>
<dbReference type="InterPro" id="IPR003583">
    <property type="entry name" value="Hlx-hairpin-Hlx_DNA-bd_motif"/>
</dbReference>
<protein>
    <recommendedName>
        <fullName evidence="2">Helix-hairpin-helix DNA-binding motif class 1 domain-containing protein</fullName>
    </recommendedName>
</protein>
<reference evidence="3 4" key="1">
    <citation type="submission" date="2019-10" db="EMBL/GenBank/DDBJ databases">
        <title>Gracilibacillus sp. nov. isolated from rice seeds.</title>
        <authorList>
            <person name="He S."/>
        </authorList>
    </citation>
    <scope>NUCLEOTIDE SEQUENCE [LARGE SCALE GENOMIC DNA]</scope>
    <source>
        <strain evidence="3 4">TD8</strain>
    </source>
</reference>
<feature type="transmembrane region" description="Helical" evidence="1">
    <location>
        <begin position="7"/>
        <end position="23"/>
    </location>
</feature>
<keyword evidence="1" id="KW-1133">Transmembrane helix</keyword>
<comment type="caution">
    <text evidence="3">The sequence shown here is derived from an EMBL/GenBank/DDBJ whole genome shotgun (WGS) entry which is preliminary data.</text>
</comment>
<evidence type="ECO:0000313" key="4">
    <source>
        <dbReference type="Proteomes" id="UP000480246"/>
    </source>
</evidence>
<dbReference type="Pfam" id="PF12836">
    <property type="entry name" value="HHH_3"/>
    <property type="match status" value="1"/>
</dbReference>
<dbReference type="GO" id="GO:0003677">
    <property type="term" value="F:DNA binding"/>
    <property type="evidence" value="ECO:0007669"/>
    <property type="project" value="InterPro"/>
</dbReference>
<dbReference type="Gene3D" id="1.10.150.310">
    <property type="entry name" value="Tex RuvX-like domain-like"/>
    <property type="match status" value="1"/>
</dbReference>
<gene>
    <name evidence="3" type="ORF">F9U64_17530</name>
</gene>
<dbReference type="GO" id="GO:0006281">
    <property type="term" value="P:DNA repair"/>
    <property type="evidence" value="ECO:0007669"/>
    <property type="project" value="InterPro"/>
</dbReference>
<dbReference type="SMART" id="SM00278">
    <property type="entry name" value="HhH1"/>
    <property type="match status" value="2"/>
</dbReference>
<feature type="domain" description="Helix-hairpin-helix DNA-binding motif class 1" evidence="2">
    <location>
        <begin position="142"/>
        <end position="161"/>
    </location>
</feature>
<dbReference type="Proteomes" id="UP000480246">
    <property type="component" value="Unassembled WGS sequence"/>
</dbReference>
<keyword evidence="1" id="KW-0812">Transmembrane</keyword>
<dbReference type="SUPFAM" id="SSF47781">
    <property type="entry name" value="RuvA domain 2-like"/>
    <property type="match status" value="1"/>
</dbReference>
<name>A0A7C8KWJ4_9BACI</name>